<evidence type="ECO:0000313" key="2">
    <source>
        <dbReference type="Proteomes" id="UP000250123"/>
    </source>
</evidence>
<sequence length="49" mass="5701">MNAYPRCHPAAERTLPLRNEVSPRSIRADTAYSKRRNFTPMCPLRGLRE</sequence>
<dbReference type="Proteomes" id="UP000250123">
    <property type="component" value="Chromosome SHEWBE"/>
</dbReference>
<accession>A0A330M0Y9</accession>
<dbReference type="EMBL" id="LS483452">
    <property type="protein sequence ID" value="SQH74830.1"/>
    <property type="molecule type" value="Genomic_DNA"/>
</dbReference>
<evidence type="ECO:0000313" key="1">
    <source>
        <dbReference type="EMBL" id="SQH74830.1"/>
    </source>
</evidence>
<dbReference type="KEGG" id="sbk:SHEWBE_0861"/>
<organism evidence="1 2">
    <name type="scientific">Shewanella benthica</name>
    <dbReference type="NCBI Taxonomy" id="43661"/>
    <lineage>
        <taxon>Bacteria</taxon>
        <taxon>Pseudomonadati</taxon>
        <taxon>Pseudomonadota</taxon>
        <taxon>Gammaproteobacteria</taxon>
        <taxon>Alteromonadales</taxon>
        <taxon>Shewanellaceae</taxon>
        <taxon>Shewanella</taxon>
    </lineage>
</organism>
<proteinExistence type="predicted"/>
<name>A0A330M0Y9_9GAMM</name>
<gene>
    <name evidence="1" type="ORF">SHEWBE_0861</name>
</gene>
<protein>
    <submittedName>
        <fullName evidence="1">Uncharacterized protein</fullName>
    </submittedName>
</protein>
<reference evidence="2" key="1">
    <citation type="submission" date="2018-06" db="EMBL/GenBank/DDBJ databases">
        <authorList>
            <person name="Cea G.-C."/>
            <person name="William W."/>
        </authorList>
    </citation>
    <scope>NUCLEOTIDE SEQUENCE [LARGE SCALE GENOMIC DNA]</scope>
    <source>
        <strain evidence="2">DB21MT-2</strain>
    </source>
</reference>
<dbReference type="AlphaFoldDB" id="A0A330M0Y9"/>